<gene>
    <name evidence="2" type="ORF">CEPIT_LOCUS20307</name>
</gene>
<dbReference type="AlphaFoldDB" id="A0AAV0DZN7"/>
<evidence type="ECO:0000313" key="3">
    <source>
        <dbReference type="Proteomes" id="UP001152523"/>
    </source>
</evidence>
<comment type="caution">
    <text evidence="2">The sequence shown here is derived from an EMBL/GenBank/DDBJ whole genome shotgun (WGS) entry which is preliminary data.</text>
</comment>
<accession>A0AAV0DZN7</accession>
<keyword evidence="3" id="KW-1185">Reference proteome</keyword>
<feature type="region of interest" description="Disordered" evidence="1">
    <location>
        <begin position="91"/>
        <end position="116"/>
    </location>
</feature>
<protein>
    <submittedName>
        <fullName evidence="2">Uncharacterized protein</fullName>
    </submittedName>
</protein>
<dbReference type="Proteomes" id="UP001152523">
    <property type="component" value="Unassembled WGS sequence"/>
</dbReference>
<sequence>MGPQAEGRTLFGQTASSMWCSTSLKAGENFTNLAHWSDMVESGHLESIKAGTYYHRVFLAAEREMTFLAQEQDESQTLLAAARKMAADLQDRANKGDKARAELAEMEKRIQRRDRE</sequence>
<proteinExistence type="predicted"/>
<evidence type="ECO:0000256" key="1">
    <source>
        <dbReference type="SAM" id="MobiDB-lite"/>
    </source>
</evidence>
<feature type="non-terminal residue" evidence="2">
    <location>
        <position position="116"/>
    </location>
</feature>
<evidence type="ECO:0000313" key="2">
    <source>
        <dbReference type="EMBL" id="CAH9113442.1"/>
    </source>
</evidence>
<name>A0AAV0DZN7_9ASTE</name>
<reference evidence="2" key="1">
    <citation type="submission" date="2022-07" db="EMBL/GenBank/DDBJ databases">
        <authorList>
            <person name="Macas J."/>
            <person name="Novak P."/>
            <person name="Neumann P."/>
        </authorList>
    </citation>
    <scope>NUCLEOTIDE SEQUENCE</scope>
</reference>
<organism evidence="2 3">
    <name type="scientific">Cuscuta epithymum</name>
    <dbReference type="NCBI Taxonomy" id="186058"/>
    <lineage>
        <taxon>Eukaryota</taxon>
        <taxon>Viridiplantae</taxon>
        <taxon>Streptophyta</taxon>
        <taxon>Embryophyta</taxon>
        <taxon>Tracheophyta</taxon>
        <taxon>Spermatophyta</taxon>
        <taxon>Magnoliopsida</taxon>
        <taxon>eudicotyledons</taxon>
        <taxon>Gunneridae</taxon>
        <taxon>Pentapetalae</taxon>
        <taxon>asterids</taxon>
        <taxon>lamiids</taxon>
        <taxon>Solanales</taxon>
        <taxon>Convolvulaceae</taxon>
        <taxon>Cuscuteae</taxon>
        <taxon>Cuscuta</taxon>
        <taxon>Cuscuta subgen. Cuscuta</taxon>
    </lineage>
</organism>
<dbReference type="EMBL" id="CAMAPF010000208">
    <property type="protein sequence ID" value="CAH9113442.1"/>
    <property type="molecule type" value="Genomic_DNA"/>
</dbReference>